<organism evidence="1 2">
    <name type="scientific">Triparma retinervis</name>
    <dbReference type="NCBI Taxonomy" id="2557542"/>
    <lineage>
        <taxon>Eukaryota</taxon>
        <taxon>Sar</taxon>
        <taxon>Stramenopiles</taxon>
        <taxon>Ochrophyta</taxon>
        <taxon>Bolidophyceae</taxon>
        <taxon>Parmales</taxon>
        <taxon>Triparmaceae</taxon>
        <taxon>Triparma</taxon>
    </lineage>
</organism>
<sequence length="83" mass="8913">DCKVMEDVIPNVVDGTVGLVLAGQQDVESWEKKSGKQCLEEVGGEWTLVNNTLGGVRYDWSTRFGAGSSVEAVRKAKEGVVAE</sequence>
<comment type="caution">
    <text evidence="1">The sequence shown here is derived from an EMBL/GenBank/DDBJ whole genome shotgun (WGS) entry which is preliminary data.</text>
</comment>
<proteinExistence type="predicted"/>
<reference evidence="1" key="1">
    <citation type="submission" date="2022-07" db="EMBL/GenBank/DDBJ databases">
        <title>Genome analysis of Parmales, a sister group of diatoms, reveals the evolutionary specialization of diatoms from phago-mixotrophs to photoautotrophs.</title>
        <authorList>
            <person name="Ban H."/>
            <person name="Sato S."/>
            <person name="Yoshikawa S."/>
            <person name="Kazumasa Y."/>
            <person name="Nakamura Y."/>
            <person name="Ichinomiya M."/>
            <person name="Saitoh K."/>
            <person name="Sato N."/>
            <person name="Blanc-Mathieu R."/>
            <person name="Endo H."/>
            <person name="Kuwata A."/>
            <person name="Ogata H."/>
        </authorList>
    </citation>
    <scope>NUCLEOTIDE SEQUENCE</scope>
</reference>
<accession>A0A9W7DPK8</accession>
<dbReference type="Proteomes" id="UP001165082">
    <property type="component" value="Unassembled WGS sequence"/>
</dbReference>
<evidence type="ECO:0000313" key="1">
    <source>
        <dbReference type="EMBL" id="GMH50628.1"/>
    </source>
</evidence>
<gene>
    <name evidence="1" type="ORF">TrRE_jg2044</name>
</gene>
<dbReference type="EMBL" id="BRXZ01004530">
    <property type="protein sequence ID" value="GMH50628.1"/>
    <property type="molecule type" value="Genomic_DNA"/>
</dbReference>
<feature type="non-terminal residue" evidence="1">
    <location>
        <position position="1"/>
    </location>
</feature>
<dbReference type="AlphaFoldDB" id="A0A9W7DPK8"/>
<protein>
    <submittedName>
        <fullName evidence="1">Uncharacterized protein</fullName>
    </submittedName>
</protein>
<evidence type="ECO:0000313" key="2">
    <source>
        <dbReference type="Proteomes" id="UP001165082"/>
    </source>
</evidence>
<keyword evidence="2" id="KW-1185">Reference proteome</keyword>
<name>A0A9W7DPK8_9STRA</name>